<dbReference type="KEGG" id="bgp:BGL_1c22920"/>
<reference evidence="1 2" key="2">
    <citation type="journal article" date="2016" name="Appl. Microbiol. Biotechnol.">
        <title>Mutations improving production and secretion of extracellular lipase by Burkholderia glumae PG1.</title>
        <authorList>
            <person name="Knapp A."/>
            <person name="Voget S."/>
            <person name="Gao R."/>
            <person name="Zaburannyi N."/>
            <person name="Krysciak D."/>
            <person name="Breuer M."/>
            <person name="Hauer B."/>
            <person name="Streit W.R."/>
            <person name="Muller R."/>
            <person name="Daniel R."/>
            <person name="Jaeger K.E."/>
        </authorList>
    </citation>
    <scope>NUCLEOTIDE SEQUENCE [LARGE SCALE GENOMIC DNA]</scope>
    <source>
        <strain evidence="1 2">PG1</strain>
    </source>
</reference>
<name>A0A0B6S3J7_BURPL</name>
<dbReference type="Proteomes" id="UP000031838">
    <property type="component" value="Chromosome 1"/>
</dbReference>
<dbReference type="AlphaFoldDB" id="A0A0B6S3J7"/>
<evidence type="ECO:0000313" key="2">
    <source>
        <dbReference type="Proteomes" id="UP000031838"/>
    </source>
</evidence>
<keyword evidence="2" id="KW-1185">Reference proteome</keyword>
<accession>A0A0B6S3J7</accession>
<evidence type="ECO:0000313" key="1">
    <source>
        <dbReference type="EMBL" id="AJK46796.1"/>
    </source>
</evidence>
<dbReference type="EMBL" id="CP002580">
    <property type="protein sequence ID" value="AJK46796.1"/>
    <property type="molecule type" value="Genomic_DNA"/>
</dbReference>
<protein>
    <submittedName>
        <fullName evidence="1">Uncharacterized protein</fullName>
    </submittedName>
</protein>
<dbReference type="HOGENOM" id="CLU_2599232_0_0_4"/>
<proteinExistence type="predicted"/>
<gene>
    <name evidence="1" type="ORF">BGL_1c22920</name>
</gene>
<sequence>MFDKGFPRAEISWGLRSDQRHRHFLIPAKSNPRWEVMPGRPDDAMVRMRVSPQARRKCPDLPQWESARAIRTLDGSPPN</sequence>
<organism evidence="1 2">
    <name type="scientific">Burkholderia plantarii</name>
    <dbReference type="NCBI Taxonomy" id="41899"/>
    <lineage>
        <taxon>Bacteria</taxon>
        <taxon>Pseudomonadati</taxon>
        <taxon>Pseudomonadota</taxon>
        <taxon>Betaproteobacteria</taxon>
        <taxon>Burkholderiales</taxon>
        <taxon>Burkholderiaceae</taxon>
        <taxon>Burkholderia</taxon>
    </lineage>
</organism>
<reference evidence="2" key="1">
    <citation type="submission" date="2011-03" db="EMBL/GenBank/DDBJ databases">
        <authorList>
            <person name="Voget S."/>
            <person name="Streit W.R."/>
            <person name="Jaeger K.E."/>
            <person name="Daniel R."/>
        </authorList>
    </citation>
    <scope>NUCLEOTIDE SEQUENCE [LARGE SCALE GENOMIC DNA]</scope>
    <source>
        <strain evidence="2">PG1</strain>
    </source>
</reference>